<evidence type="ECO:0000256" key="5">
    <source>
        <dbReference type="ARBA" id="ARBA00022840"/>
    </source>
</evidence>
<keyword evidence="2" id="KW-0479">Metal-binding</keyword>
<dbReference type="GO" id="GO:0005524">
    <property type="term" value="F:ATP binding"/>
    <property type="evidence" value="ECO:0007669"/>
    <property type="project" value="UniProtKB-KW"/>
</dbReference>
<dbReference type="GO" id="GO:0046872">
    <property type="term" value="F:metal ion binding"/>
    <property type="evidence" value="ECO:0007669"/>
    <property type="project" value="UniProtKB-KW"/>
</dbReference>
<gene>
    <name evidence="9" type="ORF">S12H4_13090</name>
</gene>
<feature type="non-terminal residue" evidence="9">
    <location>
        <position position="1"/>
    </location>
</feature>
<dbReference type="InterPro" id="IPR018163">
    <property type="entry name" value="Thr/Ala-tRNA-synth_IIc_edit"/>
</dbReference>
<dbReference type="AlphaFoldDB" id="X1TIA6"/>
<reference evidence="9" key="1">
    <citation type="journal article" date="2014" name="Front. Microbiol.">
        <title>High frequency of phylogenetically diverse reductive dehalogenase-homologous genes in deep subseafloor sedimentary metagenomes.</title>
        <authorList>
            <person name="Kawai M."/>
            <person name="Futagami T."/>
            <person name="Toyoda A."/>
            <person name="Takaki Y."/>
            <person name="Nishi S."/>
            <person name="Hori S."/>
            <person name="Arai W."/>
            <person name="Tsubouchi T."/>
            <person name="Morono Y."/>
            <person name="Uchiyama I."/>
            <person name="Ito T."/>
            <person name="Fujiyama A."/>
            <person name="Inagaki F."/>
            <person name="Takami H."/>
        </authorList>
    </citation>
    <scope>NUCLEOTIDE SEQUENCE</scope>
    <source>
        <strain evidence="9">Expedition CK06-06</strain>
    </source>
</reference>
<dbReference type="SMART" id="SM00863">
    <property type="entry name" value="tRNA_SAD"/>
    <property type="match status" value="1"/>
</dbReference>
<dbReference type="PANTHER" id="PTHR11451">
    <property type="entry name" value="THREONINE-TRNA LIGASE"/>
    <property type="match status" value="1"/>
</dbReference>
<keyword evidence="6" id="KW-0648">Protein biosynthesis</keyword>
<name>X1TIA6_9ZZZZ</name>
<proteinExistence type="predicted"/>
<evidence type="ECO:0000256" key="7">
    <source>
        <dbReference type="ARBA" id="ARBA00023146"/>
    </source>
</evidence>
<accession>X1TIA6</accession>
<keyword evidence="1" id="KW-0436">Ligase</keyword>
<evidence type="ECO:0000256" key="4">
    <source>
        <dbReference type="ARBA" id="ARBA00022833"/>
    </source>
</evidence>
<evidence type="ECO:0000313" key="9">
    <source>
        <dbReference type="EMBL" id="GAI87320.1"/>
    </source>
</evidence>
<dbReference type="EMBL" id="BARW01006237">
    <property type="protein sequence ID" value="GAI87320.1"/>
    <property type="molecule type" value="Genomic_DNA"/>
</dbReference>
<dbReference type="Gene3D" id="3.30.930.10">
    <property type="entry name" value="Bira Bifunctional Protein, Domain 2"/>
    <property type="match status" value="1"/>
</dbReference>
<organism evidence="9">
    <name type="scientific">marine sediment metagenome</name>
    <dbReference type="NCBI Taxonomy" id="412755"/>
    <lineage>
        <taxon>unclassified sequences</taxon>
        <taxon>metagenomes</taxon>
        <taxon>ecological metagenomes</taxon>
    </lineage>
</organism>
<evidence type="ECO:0000256" key="2">
    <source>
        <dbReference type="ARBA" id="ARBA00022723"/>
    </source>
</evidence>
<keyword evidence="3" id="KW-0547">Nucleotide-binding</keyword>
<keyword evidence="4" id="KW-0862">Zinc</keyword>
<dbReference type="GO" id="GO:0004829">
    <property type="term" value="F:threonine-tRNA ligase activity"/>
    <property type="evidence" value="ECO:0007669"/>
    <property type="project" value="TreeGrafter"/>
</dbReference>
<comment type="caution">
    <text evidence="9">The sequence shown here is derived from an EMBL/GenBank/DDBJ whole genome shotgun (WGS) entry which is preliminary data.</text>
</comment>
<keyword evidence="7" id="KW-0030">Aminoacyl-tRNA synthetase</keyword>
<dbReference type="SUPFAM" id="SSF55186">
    <property type="entry name" value="ThrRS/AlaRS common domain"/>
    <property type="match status" value="1"/>
</dbReference>
<evidence type="ECO:0000256" key="6">
    <source>
        <dbReference type="ARBA" id="ARBA00022917"/>
    </source>
</evidence>
<dbReference type="GO" id="GO:0006435">
    <property type="term" value="P:threonyl-tRNA aminoacylation"/>
    <property type="evidence" value="ECO:0007669"/>
    <property type="project" value="TreeGrafter"/>
</dbReference>
<dbReference type="Gene3D" id="3.30.980.10">
    <property type="entry name" value="Threonyl-trna Synthetase, Chain A, domain 2"/>
    <property type="match status" value="1"/>
</dbReference>
<dbReference type="PANTHER" id="PTHR11451:SF44">
    <property type="entry name" value="THREONINE--TRNA LIGASE, CHLOROPLASTIC_MITOCHONDRIAL 2"/>
    <property type="match status" value="1"/>
</dbReference>
<evidence type="ECO:0000256" key="1">
    <source>
        <dbReference type="ARBA" id="ARBA00022598"/>
    </source>
</evidence>
<dbReference type="InterPro" id="IPR012947">
    <property type="entry name" value="tRNA_SAD"/>
</dbReference>
<feature type="domain" description="Threonyl/alanyl tRNA synthetase SAD" evidence="8">
    <location>
        <begin position="40"/>
        <end position="89"/>
    </location>
</feature>
<evidence type="ECO:0000259" key="8">
    <source>
        <dbReference type="SMART" id="SM00863"/>
    </source>
</evidence>
<evidence type="ECO:0000256" key="3">
    <source>
        <dbReference type="ARBA" id="ARBA00022741"/>
    </source>
</evidence>
<dbReference type="Gene3D" id="3.30.54.20">
    <property type="match status" value="1"/>
</dbReference>
<dbReference type="Pfam" id="PF07973">
    <property type="entry name" value="tRNA_SAD"/>
    <property type="match status" value="1"/>
</dbReference>
<dbReference type="InterPro" id="IPR045864">
    <property type="entry name" value="aa-tRNA-synth_II/BPL/LPL"/>
</dbReference>
<dbReference type="FunFam" id="3.30.54.20:FF:000002">
    <property type="entry name" value="Threonine--tRNA ligase"/>
    <property type="match status" value="1"/>
</dbReference>
<sequence length="152" mass="17851">GRNLPLKRIEISKEGAKKLFKKQKEDYKIELLKDIEDDMVTLYQQGDFIDLCRGPHIPSTGKLMAFKLLSIAGAYWRGNEKNKMLQRIYGTSFDKKSELDNYLKLIEEAKRRDHRKLGKDLDLFSFHDEGVGFPFFHLFLNKYYILRSKGTV</sequence>
<protein>
    <recommendedName>
        <fullName evidence="8">Threonyl/alanyl tRNA synthetase SAD domain-containing protein</fullName>
    </recommendedName>
</protein>
<keyword evidence="5" id="KW-0067">ATP-binding</keyword>